<evidence type="ECO:0000256" key="2">
    <source>
        <dbReference type="ARBA" id="ARBA00022723"/>
    </source>
</evidence>
<evidence type="ECO:0000256" key="1">
    <source>
        <dbReference type="ARBA" id="ARBA00001968"/>
    </source>
</evidence>
<evidence type="ECO:0000259" key="3">
    <source>
        <dbReference type="Pfam" id="PF13359"/>
    </source>
</evidence>
<name>A0AAV8ZHW2_9CUCU</name>
<proteinExistence type="predicted"/>
<evidence type="ECO:0000313" key="4">
    <source>
        <dbReference type="EMBL" id="KAJ8964114.1"/>
    </source>
</evidence>
<reference evidence="4" key="1">
    <citation type="journal article" date="2023" name="Insect Mol. Biol.">
        <title>Genome sequencing provides insights into the evolution of gene families encoding plant cell wall-degrading enzymes in longhorned beetles.</title>
        <authorList>
            <person name="Shin N.R."/>
            <person name="Okamura Y."/>
            <person name="Kirsch R."/>
            <person name="Pauchet Y."/>
        </authorList>
    </citation>
    <scope>NUCLEOTIDE SEQUENCE</scope>
    <source>
        <strain evidence="4">RBIC_L_NR</strain>
    </source>
</reference>
<dbReference type="GO" id="GO:0046872">
    <property type="term" value="F:metal ion binding"/>
    <property type="evidence" value="ECO:0007669"/>
    <property type="project" value="UniProtKB-KW"/>
</dbReference>
<dbReference type="AlphaFoldDB" id="A0AAV8ZHW2"/>
<protein>
    <recommendedName>
        <fullName evidence="3">DDE Tnp4 domain-containing protein</fullName>
    </recommendedName>
</protein>
<evidence type="ECO:0000313" key="5">
    <source>
        <dbReference type="Proteomes" id="UP001162156"/>
    </source>
</evidence>
<dbReference type="Pfam" id="PF13359">
    <property type="entry name" value="DDE_Tnp_4"/>
    <property type="match status" value="1"/>
</dbReference>
<comment type="caution">
    <text evidence="4">The sequence shown here is derived from an EMBL/GenBank/DDBJ whole genome shotgun (WGS) entry which is preliminary data.</text>
</comment>
<comment type="cofactor">
    <cofactor evidence="1">
        <name>a divalent metal cation</name>
        <dbReference type="ChEBI" id="CHEBI:60240"/>
    </cofactor>
</comment>
<organism evidence="4 5">
    <name type="scientific">Rhamnusium bicolor</name>
    <dbReference type="NCBI Taxonomy" id="1586634"/>
    <lineage>
        <taxon>Eukaryota</taxon>
        <taxon>Metazoa</taxon>
        <taxon>Ecdysozoa</taxon>
        <taxon>Arthropoda</taxon>
        <taxon>Hexapoda</taxon>
        <taxon>Insecta</taxon>
        <taxon>Pterygota</taxon>
        <taxon>Neoptera</taxon>
        <taxon>Endopterygota</taxon>
        <taxon>Coleoptera</taxon>
        <taxon>Polyphaga</taxon>
        <taxon>Cucujiformia</taxon>
        <taxon>Chrysomeloidea</taxon>
        <taxon>Cerambycidae</taxon>
        <taxon>Lepturinae</taxon>
        <taxon>Rhagiini</taxon>
        <taxon>Rhamnusium</taxon>
    </lineage>
</organism>
<dbReference type="Proteomes" id="UP001162156">
    <property type="component" value="Unassembled WGS sequence"/>
</dbReference>
<dbReference type="EMBL" id="JANEYF010001442">
    <property type="protein sequence ID" value="KAJ8964114.1"/>
    <property type="molecule type" value="Genomic_DNA"/>
</dbReference>
<sequence>MCHVPNTAADWLNIAIDFEKRWNLPNILRALDGKHIAFSAPKTAGSVFYNYKGTHSIVLLALVDANYNFRYIDVGTNGSLRRRCFCK</sequence>
<dbReference type="InterPro" id="IPR027806">
    <property type="entry name" value="HARBI1_dom"/>
</dbReference>
<feature type="domain" description="DDE Tnp4" evidence="3">
    <location>
        <begin position="31"/>
        <end position="81"/>
    </location>
</feature>
<keyword evidence="2" id="KW-0479">Metal-binding</keyword>
<accession>A0AAV8ZHW2</accession>
<gene>
    <name evidence="4" type="ORF">NQ314_005110</name>
</gene>
<keyword evidence="5" id="KW-1185">Reference proteome</keyword>